<sequence>MSLDLDRHTGSLGSRIGPVPASGNTLEASVIDLFTVAGGRITEVRAVSDELGLLLGAGISCGPV</sequence>
<name>A0ABS5YWX7_9ACTN</name>
<comment type="caution">
    <text evidence="1">The sequence shown here is derived from an EMBL/GenBank/DDBJ whole genome shotgun (WGS) entry which is preliminary data.</text>
</comment>
<gene>
    <name evidence="1" type="ORF">KOI35_30665</name>
</gene>
<protein>
    <submittedName>
        <fullName evidence="1">Ester cyclase</fullName>
    </submittedName>
</protein>
<keyword evidence="2" id="KW-1185">Reference proteome</keyword>
<dbReference type="SUPFAM" id="SSF54427">
    <property type="entry name" value="NTF2-like"/>
    <property type="match status" value="1"/>
</dbReference>
<reference evidence="1 2" key="1">
    <citation type="submission" date="2021-06" db="EMBL/GenBank/DDBJ databases">
        <title>Actinoplanes lichenicola sp. nov., and Actinoplanes ovalisporus sp. nov., isolated from lichen in Thailand.</title>
        <authorList>
            <person name="Saeng-In P."/>
            <person name="Kanchanasin P."/>
            <person name="Yuki M."/>
            <person name="Kudo T."/>
            <person name="Ohkuma M."/>
            <person name="Phongsopitanun W."/>
            <person name="Tanasupawat S."/>
        </authorList>
    </citation>
    <scope>NUCLEOTIDE SEQUENCE [LARGE SCALE GENOMIC DNA]</scope>
    <source>
        <strain evidence="1 2">NBRC 110975</strain>
    </source>
</reference>
<dbReference type="Gene3D" id="3.10.450.50">
    <property type="match status" value="1"/>
</dbReference>
<dbReference type="Proteomes" id="UP001519654">
    <property type="component" value="Unassembled WGS sequence"/>
</dbReference>
<proteinExistence type="predicted"/>
<accession>A0ABS5YWX7</accession>
<dbReference type="RefSeq" id="WP_215792145.1">
    <property type="nucleotide sequence ID" value="NZ_JAHKKG010000010.1"/>
</dbReference>
<evidence type="ECO:0000313" key="1">
    <source>
        <dbReference type="EMBL" id="MBU2667883.1"/>
    </source>
</evidence>
<organism evidence="1 2">
    <name type="scientific">Paractinoplanes bogorensis</name>
    <dbReference type="NCBI Taxonomy" id="1610840"/>
    <lineage>
        <taxon>Bacteria</taxon>
        <taxon>Bacillati</taxon>
        <taxon>Actinomycetota</taxon>
        <taxon>Actinomycetes</taxon>
        <taxon>Micromonosporales</taxon>
        <taxon>Micromonosporaceae</taxon>
        <taxon>Paractinoplanes</taxon>
    </lineage>
</organism>
<dbReference type="EMBL" id="JAHKKG010000010">
    <property type="protein sequence ID" value="MBU2667883.1"/>
    <property type="molecule type" value="Genomic_DNA"/>
</dbReference>
<dbReference type="InterPro" id="IPR032710">
    <property type="entry name" value="NTF2-like_dom_sf"/>
</dbReference>
<evidence type="ECO:0000313" key="2">
    <source>
        <dbReference type="Proteomes" id="UP001519654"/>
    </source>
</evidence>